<dbReference type="SMR" id="A0A521CX91"/>
<keyword evidence="7" id="KW-0132">Cell division</keyword>
<dbReference type="Pfam" id="PF07731">
    <property type="entry name" value="Cu-oxidase_2"/>
    <property type="match status" value="1"/>
</dbReference>
<keyword evidence="1" id="KW-0479">Metal-binding</keyword>
<evidence type="ECO:0000256" key="2">
    <source>
        <dbReference type="ARBA" id="ARBA00023002"/>
    </source>
</evidence>
<dbReference type="Gene3D" id="2.60.40.420">
    <property type="entry name" value="Cupredoxins - blue copper proteins"/>
    <property type="match status" value="3"/>
</dbReference>
<dbReference type="SUPFAM" id="SSF49503">
    <property type="entry name" value="Cupredoxins"/>
    <property type="match status" value="3"/>
</dbReference>
<keyword evidence="2" id="KW-0560">Oxidoreductase</keyword>
<keyword evidence="8" id="KW-1185">Reference proteome</keyword>
<name>A0A521CX91_9BACT</name>
<dbReference type="Proteomes" id="UP000317557">
    <property type="component" value="Unassembled WGS sequence"/>
</dbReference>
<accession>A0A521CX91</accession>
<dbReference type="InterPro" id="IPR002355">
    <property type="entry name" value="Cu_oxidase_Cu_BS"/>
</dbReference>
<dbReference type="PANTHER" id="PTHR48267:SF1">
    <property type="entry name" value="BILIRUBIN OXIDASE"/>
    <property type="match status" value="1"/>
</dbReference>
<dbReference type="InterPro" id="IPR008972">
    <property type="entry name" value="Cupredoxin"/>
</dbReference>
<dbReference type="RefSeq" id="WP_142454229.1">
    <property type="nucleotide sequence ID" value="NZ_FXTP01000006.1"/>
</dbReference>
<feature type="domain" description="Plastocyanin-like" evidence="6">
    <location>
        <begin position="72"/>
        <end position="171"/>
    </location>
</feature>
<dbReference type="InterPro" id="IPR011706">
    <property type="entry name" value="Cu-oxidase_C"/>
</dbReference>
<proteinExistence type="predicted"/>
<evidence type="ECO:0000313" key="7">
    <source>
        <dbReference type="EMBL" id="SMO64063.1"/>
    </source>
</evidence>
<dbReference type="Pfam" id="PF00394">
    <property type="entry name" value="Cu-oxidase"/>
    <property type="match status" value="1"/>
</dbReference>
<dbReference type="EMBL" id="FXTP01000006">
    <property type="protein sequence ID" value="SMO64063.1"/>
    <property type="molecule type" value="Genomic_DNA"/>
</dbReference>
<reference evidence="7 8" key="1">
    <citation type="submission" date="2017-05" db="EMBL/GenBank/DDBJ databases">
        <authorList>
            <person name="Varghese N."/>
            <person name="Submissions S."/>
        </authorList>
    </citation>
    <scope>NUCLEOTIDE SEQUENCE [LARGE SCALE GENOMIC DNA]</scope>
    <source>
        <strain evidence="7 8">DSM 21985</strain>
    </source>
</reference>
<dbReference type="PANTHER" id="PTHR48267">
    <property type="entry name" value="CUPREDOXIN SUPERFAMILY PROTEIN"/>
    <property type="match status" value="1"/>
</dbReference>
<evidence type="ECO:0000313" key="8">
    <source>
        <dbReference type="Proteomes" id="UP000317557"/>
    </source>
</evidence>
<dbReference type="Pfam" id="PF07732">
    <property type="entry name" value="Cu-oxidase_3"/>
    <property type="match status" value="1"/>
</dbReference>
<sequence length="490" mass="54377">MKRRQFLKSVGLGTGVLAISPWLTSCVSFTDSVSVGKFINKLPLPGEINNTSFELTASPADIELSDDITLAGFQFNGSVPGPTIRQTKGSEVDIQFNNGIGQDSIIHWHGLIVPPEMDGHPKDVIAIGSYDYRFSLNQRTGTYWYHPHPHRITGEQVYRGLAGFFIIEDEEEKALNLPRGKYELPLLIQDRKVNDNGQVVYDPSMPERMMTGFLGDTILVNGVPAPFHEVEAGTYRLRILNGSNARIYNLAFEHDLPFTVIGTDGGLLPEAIETDELLMAPGERADLLVDFSKVKNQNRVQLVSKPFDVPGGGGMMGGMQNMMGSDAPEQGGGFSLMEFRIDGASSSKSVDLPNKLSESTFPKEADANRSRPIRLAMEMMTGHTINGRQFEMERVDERVPQGDTEIWEFINNSNVPHPMHVHAVQFKVLDRSGARGLIPTETGWKDTVLVMPGETVRVIMKFDAEKGMYVFHCHNLEHEDNGMMANLEII</sequence>
<dbReference type="GO" id="GO:0051301">
    <property type="term" value="P:cell division"/>
    <property type="evidence" value="ECO:0007669"/>
    <property type="project" value="UniProtKB-KW"/>
</dbReference>
<dbReference type="InterPro" id="IPR045087">
    <property type="entry name" value="Cu-oxidase_fam"/>
</dbReference>
<feature type="domain" description="Plastocyanin-like" evidence="5">
    <location>
        <begin position="377"/>
        <end position="487"/>
    </location>
</feature>
<dbReference type="InterPro" id="IPR001117">
    <property type="entry name" value="Cu-oxidase_2nd"/>
</dbReference>
<dbReference type="CDD" id="cd13890">
    <property type="entry name" value="CuRO_3_CueO_FtsP"/>
    <property type="match status" value="1"/>
</dbReference>
<dbReference type="PROSITE" id="PS51257">
    <property type="entry name" value="PROKAR_LIPOPROTEIN"/>
    <property type="match status" value="1"/>
</dbReference>
<keyword evidence="7" id="KW-0946">Virion</keyword>
<evidence type="ECO:0000256" key="3">
    <source>
        <dbReference type="SAM" id="MobiDB-lite"/>
    </source>
</evidence>
<evidence type="ECO:0000259" key="6">
    <source>
        <dbReference type="Pfam" id="PF07732"/>
    </source>
</evidence>
<evidence type="ECO:0000259" key="4">
    <source>
        <dbReference type="Pfam" id="PF00394"/>
    </source>
</evidence>
<organism evidence="7 8">
    <name type="scientific">Gracilimonas mengyeensis</name>
    <dbReference type="NCBI Taxonomy" id="1302730"/>
    <lineage>
        <taxon>Bacteria</taxon>
        <taxon>Pseudomonadati</taxon>
        <taxon>Balneolota</taxon>
        <taxon>Balneolia</taxon>
        <taxon>Balneolales</taxon>
        <taxon>Balneolaceae</taxon>
        <taxon>Gracilimonas</taxon>
    </lineage>
</organism>
<feature type="region of interest" description="Disordered" evidence="3">
    <location>
        <begin position="348"/>
        <end position="367"/>
    </location>
</feature>
<dbReference type="GO" id="GO:0005507">
    <property type="term" value="F:copper ion binding"/>
    <property type="evidence" value="ECO:0007669"/>
    <property type="project" value="InterPro"/>
</dbReference>
<keyword evidence="7" id="KW-0167">Capsid protein</keyword>
<keyword evidence="7" id="KW-0131">Cell cycle</keyword>
<gene>
    <name evidence="7" type="ORF">SAMN06265219_106208</name>
</gene>
<dbReference type="OrthoDB" id="9757546at2"/>
<dbReference type="InterPro" id="IPR011707">
    <property type="entry name" value="Cu-oxidase-like_N"/>
</dbReference>
<dbReference type="AlphaFoldDB" id="A0A521CX91"/>
<protein>
    <submittedName>
        <fullName evidence="7">Multicopper oxidase with three cupredoxin domains (Includes cell division protein FtsP and spore coat protein CotA)</fullName>
    </submittedName>
</protein>
<feature type="domain" description="Plastocyanin-like" evidence="4">
    <location>
        <begin position="215"/>
        <end position="294"/>
    </location>
</feature>
<dbReference type="PROSITE" id="PS00080">
    <property type="entry name" value="MULTICOPPER_OXIDASE2"/>
    <property type="match status" value="1"/>
</dbReference>
<evidence type="ECO:0000256" key="1">
    <source>
        <dbReference type="ARBA" id="ARBA00022723"/>
    </source>
</evidence>
<dbReference type="GO" id="GO:0016491">
    <property type="term" value="F:oxidoreductase activity"/>
    <property type="evidence" value="ECO:0007669"/>
    <property type="project" value="UniProtKB-KW"/>
</dbReference>
<evidence type="ECO:0000259" key="5">
    <source>
        <dbReference type="Pfam" id="PF07731"/>
    </source>
</evidence>